<keyword evidence="2" id="KW-1185">Reference proteome</keyword>
<dbReference type="RefSeq" id="WP_190467933.1">
    <property type="nucleotide sequence ID" value="NZ_JACJPW010000056.1"/>
</dbReference>
<protein>
    <recommendedName>
        <fullName evidence="3">GGDEF domain-containing protein</fullName>
    </recommendedName>
</protein>
<proteinExistence type="predicted"/>
<evidence type="ECO:0000313" key="1">
    <source>
        <dbReference type="EMBL" id="MBD2183499.1"/>
    </source>
</evidence>
<reference evidence="1" key="1">
    <citation type="journal article" date="2015" name="ISME J.">
        <title>Draft Genome Sequence of Streptomyces incarnatus NRRL8089, which Produces the Nucleoside Antibiotic Sinefungin.</title>
        <authorList>
            <person name="Oshima K."/>
            <person name="Hattori M."/>
            <person name="Shimizu H."/>
            <person name="Fukuda K."/>
            <person name="Nemoto M."/>
            <person name="Inagaki K."/>
            <person name="Tamura T."/>
        </authorList>
    </citation>
    <scope>NUCLEOTIDE SEQUENCE</scope>
    <source>
        <strain evidence="1">FACHB-1375</strain>
    </source>
</reference>
<sequence>MFIPYPVHGLIGEAVIEAADRALYQAKHEGRNLVRVCLPVLLTRLLLAESCYKQIY</sequence>
<gene>
    <name evidence="1" type="ORF">H6G03_20960</name>
</gene>
<evidence type="ECO:0008006" key="3">
    <source>
        <dbReference type="Google" id="ProtNLM"/>
    </source>
</evidence>
<evidence type="ECO:0000313" key="2">
    <source>
        <dbReference type="Proteomes" id="UP000641646"/>
    </source>
</evidence>
<accession>A0A926VGW2</accession>
<comment type="caution">
    <text evidence="1">The sequence shown here is derived from an EMBL/GenBank/DDBJ whole genome shotgun (WGS) entry which is preliminary data.</text>
</comment>
<dbReference type="Proteomes" id="UP000641646">
    <property type="component" value="Unassembled WGS sequence"/>
</dbReference>
<name>A0A926VGW2_9CYAN</name>
<organism evidence="1 2">
    <name type="scientific">Aerosakkonema funiforme FACHB-1375</name>
    <dbReference type="NCBI Taxonomy" id="2949571"/>
    <lineage>
        <taxon>Bacteria</taxon>
        <taxon>Bacillati</taxon>
        <taxon>Cyanobacteriota</taxon>
        <taxon>Cyanophyceae</taxon>
        <taxon>Oscillatoriophycideae</taxon>
        <taxon>Aerosakkonematales</taxon>
        <taxon>Aerosakkonemataceae</taxon>
        <taxon>Aerosakkonema</taxon>
    </lineage>
</organism>
<reference evidence="1" key="2">
    <citation type="submission" date="2020-08" db="EMBL/GenBank/DDBJ databases">
        <authorList>
            <person name="Chen M."/>
            <person name="Teng W."/>
            <person name="Zhao L."/>
            <person name="Hu C."/>
            <person name="Zhou Y."/>
            <person name="Han B."/>
            <person name="Song L."/>
            <person name="Shu W."/>
        </authorList>
    </citation>
    <scope>NUCLEOTIDE SEQUENCE</scope>
    <source>
        <strain evidence="1">FACHB-1375</strain>
    </source>
</reference>
<dbReference type="EMBL" id="JACJPW010000056">
    <property type="protein sequence ID" value="MBD2183499.1"/>
    <property type="molecule type" value="Genomic_DNA"/>
</dbReference>
<dbReference type="AlphaFoldDB" id="A0A926VGW2"/>